<dbReference type="Proteomes" id="UP000183653">
    <property type="component" value="Chromosome I"/>
</dbReference>
<feature type="transmembrane region" description="Helical" evidence="1">
    <location>
        <begin position="309"/>
        <end position="330"/>
    </location>
</feature>
<sequence length="371" mass="41361">MELEFTLPLYLAYGFLVLVAAFDTLSDRKLPAVVVSVLMAIPLIFLATFRAVGVGSDDAAYLEMLYQIPSVLDCQNVYCDYSYATFNVEFGFFMFLSVLAALGKNSAVLFGFSSLVAVTLNVRSIRYFSPYFALAVLVYFTHFYLAKELNAIRLGLASGLLFVAATYLDQKKYKMMAALIVAATLVHVSSVFFIVPVGLFIFRPKRSLYLFVSAVLILISATIDFKSVLRQMAIFGFVGDKIELYLNADMYSYALPLFDMVNIKNLLVIIAGLVCWKKLESRYQSFNLIFCVFYCAAFLRIVLGDFAILAGRGYASISMFEYVLIPMIAVQVCGKKLGFLLVAAYTFATLYLNLNSNSGWSGGSEVFFDFL</sequence>
<dbReference type="RefSeq" id="WP_057722899.1">
    <property type="nucleotide sequence ID" value="NZ_JYLM01000003.1"/>
</dbReference>
<reference evidence="2 3" key="1">
    <citation type="submission" date="2016-10" db="EMBL/GenBank/DDBJ databases">
        <authorList>
            <person name="Varghese N."/>
            <person name="Submissions S."/>
        </authorList>
    </citation>
    <scope>NUCLEOTIDE SEQUENCE [LARGE SCALE GENOMIC DNA]</scope>
    <source>
        <strain evidence="2 3">BS2775</strain>
    </source>
</reference>
<keyword evidence="1" id="KW-0472">Membrane</keyword>
<feature type="transmembrane region" description="Helical" evidence="1">
    <location>
        <begin position="175"/>
        <end position="202"/>
    </location>
</feature>
<feature type="transmembrane region" description="Helical" evidence="1">
    <location>
        <begin position="208"/>
        <end position="225"/>
    </location>
</feature>
<dbReference type="AlphaFoldDB" id="A0A1H2I2Y2"/>
<keyword evidence="1" id="KW-0812">Transmembrane</keyword>
<feature type="transmembrane region" description="Helical" evidence="1">
    <location>
        <begin position="337"/>
        <end position="354"/>
    </location>
</feature>
<feature type="transmembrane region" description="Helical" evidence="1">
    <location>
        <begin position="151"/>
        <end position="168"/>
    </location>
</feature>
<dbReference type="EMBL" id="LT629782">
    <property type="protein sequence ID" value="SDU38493.1"/>
    <property type="molecule type" value="Genomic_DNA"/>
</dbReference>
<feature type="transmembrane region" description="Helical" evidence="1">
    <location>
        <begin position="286"/>
        <end position="303"/>
    </location>
</feature>
<protein>
    <submittedName>
        <fullName evidence="2">EpsG family protein</fullName>
    </submittedName>
</protein>
<feature type="transmembrane region" description="Helical" evidence="1">
    <location>
        <begin position="127"/>
        <end position="145"/>
    </location>
</feature>
<name>A0A1H2I2Y2_9PSED</name>
<keyword evidence="1" id="KW-1133">Transmembrane helix</keyword>
<organism evidence="2 3">
    <name type="scientific">Pseudomonas orientalis</name>
    <dbReference type="NCBI Taxonomy" id="76758"/>
    <lineage>
        <taxon>Bacteria</taxon>
        <taxon>Pseudomonadati</taxon>
        <taxon>Pseudomonadota</taxon>
        <taxon>Gammaproteobacteria</taxon>
        <taxon>Pseudomonadales</taxon>
        <taxon>Pseudomonadaceae</taxon>
        <taxon>Pseudomonas</taxon>
    </lineage>
</organism>
<feature type="transmembrane region" description="Helical" evidence="1">
    <location>
        <begin position="92"/>
        <end position="120"/>
    </location>
</feature>
<feature type="transmembrane region" description="Helical" evidence="1">
    <location>
        <begin position="32"/>
        <end position="52"/>
    </location>
</feature>
<feature type="transmembrane region" description="Helical" evidence="1">
    <location>
        <begin position="6"/>
        <end position="25"/>
    </location>
</feature>
<dbReference type="OrthoDB" id="6521070at2"/>
<dbReference type="Pfam" id="PF14897">
    <property type="entry name" value="EpsG"/>
    <property type="match status" value="1"/>
</dbReference>
<gene>
    <name evidence="2" type="ORF">SAMN04490197_5530</name>
</gene>
<accession>A0A1H2I2Y2</accession>
<keyword evidence="3" id="KW-1185">Reference proteome</keyword>
<evidence type="ECO:0000313" key="3">
    <source>
        <dbReference type="Proteomes" id="UP000183653"/>
    </source>
</evidence>
<evidence type="ECO:0000256" key="1">
    <source>
        <dbReference type="SAM" id="Phobius"/>
    </source>
</evidence>
<dbReference type="InterPro" id="IPR049458">
    <property type="entry name" value="EpsG-like"/>
</dbReference>
<evidence type="ECO:0000313" key="2">
    <source>
        <dbReference type="EMBL" id="SDU38493.1"/>
    </source>
</evidence>
<proteinExistence type="predicted"/>